<accession>A0A7J0DJ81</accession>
<dbReference type="OrthoDB" id="778454at2759"/>
<dbReference type="CDD" id="cd00303">
    <property type="entry name" value="retropepsin_like"/>
    <property type="match status" value="1"/>
</dbReference>
<evidence type="ECO:0000259" key="2">
    <source>
        <dbReference type="Pfam" id="PF03732"/>
    </source>
</evidence>
<dbReference type="SUPFAM" id="SSF50630">
    <property type="entry name" value="Acid proteases"/>
    <property type="match status" value="1"/>
</dbReference>
<evidence type="ECO:0000259" key="1">
    <source>
        <dbReference type="Pfam" id="PF00078"/>
    </source>
</evidence>
<evidence type="ECO:0000313" key="3">
    <source>
        <dbReference type="EMBL" id="GFS36375.1"/>
    </source>
</evidence>
<dbReference type="Gene3D" id="2.40.70.10">
    <property type="entry name" value="Acid Proteases"/>
    <property type="match status" value="1"/>
</dbReference>
<dbReference type="CDD" id="cd01647">
    <property type="entry name" value="RT_LTR"/>
    <property type="match status" value="1"/>
</dbReference>
<dbReference type="AlphaFoldDB" id="A0A7J0DJ81"/>
<reference evidence="4" key="1">
    <citation type="submission" date="2019-07" db="EMBL/GenBank/DDBJ databases">
        <title>De Novo Assembly of kiwifruit Actinidia rufa.</title>
        <authorList>
            <person name="Sugita-Konishi S."/>
            <person name="Sato K."/>
            <person name="Mori E."/>
            <person name="Abe Y."/>
            <person name="Kisaki G."/>
            <person name="Hamano K."/>
            <person name="Suezawa K."/>
            <person name="Otani M."/>
            <person name="Fukuda T."/>
            <person name="Manabe T."/>
            <person name="Gomi K."/>
            <person name="Tabuchi M."/>
            <person name="Akimitsu K."/>
            <person name="Kataoka I."/>
        </authorList>
    </citation>
    <scope>NUCLEOTIDE SEQUENCE [LARGE SCALE GENOMIC DNA]</scope>
    <source>
        <strain evidence="4">cv. Fuchu</strain>
    </source>
</reference>
<keyword evidence="4" id="KW-1185">Reference proteome</keyword>
<dbReference type="InterPro" id="IPR005162">
    <property type="entry name" value="Retrotrans_gag_dom"/>
</dbReference>
<evidence type="ECO:0000313" key="4">
    <source>
        <dbReference type="Proteomes" id="UP000585474"/>
    </source>
</evidence>
<feature type="domain" description="Retrotransposon gag" evidence="2">
    <location>
        <begin position="95"/>
        <end position="170"/>
    </location>
</feature>
<dbReference type="EMBL" id="BJWL01000249">
    <property type="protein sequence ID" value="GFS36375.1"/>
    <property type="molecule type" value="Genomic_DNA"/>
</dbReference>
<dbReference type="Pfam" id="PF00078">
    <property type="entry name" value="RVT_1"/>
    <property type="match status" value="1"/>
</dbReference>
<sequence length="775" mass="88494">MEGQGGANPQVPQDPEKAPKRCMREFLTPTQSAFQSCIILPIQARAFVVKPNMIQLLLTFYGMENESAHLYVKEFEELVATFLEPGQSEEIARLKLFPFYLKEKAKAWFNSLKSQSLSTWADLQAEFFKKFFPMHKTIALRKAIQIFLAKDNEPFGKSWEHDKDILRSVPTSWLRELANYPDEALDCFEQLADRYQSWDLSNSIDRPREAIVTSVESSSGDTNEEERVVGLSNTPCPIPAPFPQRLRAPKRPNNHAKIYKLFEQVKINIPLLNAIKQIPAYAKFLKVLCTVKCNLNVYDKAFLMEQASSIIQTKIVPKYKDPKCPTILIVIRDTKIEHALLDLGASVNLLPYSVYKKLGLAELKPTSVTFQLTNRSIRLPRGGVKDVLVQVEKFYFLMDFVVLDMQPVANLENQIPIILGRPFLSTSNAFIQCRNEIVRLAFGNMTLELNIFNVAKQVGEKGEIHEVSCIDSIVQGHMTTSLLSDPLESCLSVPPSLEYSLSPEVEYLYSLLDVADLCEVNGWAPRFEELPPIEEKILPSNVQTPKLELKPFPFTLKYAFLGKDETFPVVISSSLEESQETKLLELLRVHQNTIGWTIADIKGISPLICTHHIYLEDDVRPSRQPQRRLNPHMKDVVRNEVLKLLDVGIIYSITDSKLESLHRLSKTQLIYKKEPFSTPLHRSNLREGCRSLILLFPRWDSGYNQIEIALEDQEKTTFTCPFGTFAYRRMPFELCNASGIFQRCMMGIFSDLMEKVVVVFMDDFSIFGDCFESCL</sequence>
<feature type="domain" description="Reverse transcriptase" evidence="1">
    <location>
        <begin position="700"/>
        <end position="768"/>
    </location>
</feature>
<dbReference type="PANTHER" id="PTHR33067">
    <property type="entry name" value="RNA-DIRECTED DNA POLYMERASE-RELATED"/>
    <property type="match status" value="1"/>
</dbReference>
<evidence type="ECO:0008006" key="5">
    <source>
        <dbReference type="Google" id="ProtNLM"/>
    </source>
</evidence>
<dbReference type="InterPro" id="IPR043502">
    <property type="entry name" value="DNA/RNA_pol_sf"/>
</dbReference>
<dbReference type="PANTHER" id="PTHR33067:SF32">
    <property type="entry name" value="ASPARTIC PEPTIDASE DDI1-TYPE DOMAIN-CONTAINING PROTEIN"/>
    <property type="match status" value="1"/>
</dbReference>
<gene>
    <name evidence="3" type="ORF">Acr_00g0045610</name>
</gene>
<protein>
    <recommendedName>
        <fullName evidence="5">Retrotransposon gag domain-containing protein</fullName>
    </recommendedName>
</protein>
<dbReference type="SUPFAM" id="SSF56672">
    <property type="entry name" value="DNA/RNA polymerases"/>
    <property type="match status" value="1"/>
</dbReference>
<dbReference type="Gene3D" id="3.10.10.10">
    <property type="entry name" value="HIV Type 1 Reverse Transcriptase, subunit A, domain 1"/>
    <property type="match status" value="1"/>
</dbReference>
<name>A0A7J0DJ81_9ERIC</name>
<proteinExistence type="predicted"/>
<dbReference type="Proteomes" id="UP000585474">
    <property type="component" value="Unassembled WGS sequence"/>
</dbReference>
<dbReference type="Pfam" id="PF03732">
    <property type="entry name" value="Retrotrans_gag"/>
    <property type="match status" value="1"/>
</dbReference>
<organism evidence="3 4">
    <name type="scientific">Actinidia rufa</name>
    <dbReference type="NCBI Taxonomy" id="165716"/>
    <lineage>
        <taxon>Eukaryota</taxon>
        <taxon>Viridiplantae</taxon>
        <taxon>Streptophyta</taxon>
        <taxon>Embryophyta</taxon>
        <taxon>Tracheophyta</taxon>
        <taxon>Spermatophyta</taxon>
        <taxon>Magnoliopsida</taxon>
        <taxon>eudicotyledons</taxon>
        <taxon>Gunneridae</taxon>
        <taxon>Pentapetalae</taxon>
        <taxon>asterids</taxon>
        <taxon>Ericales</taxon>
        <taxon>Actinidiaceae</taxon>
        <taxon>Actinidia</taxon>
    </lineage>
</organism>
<dbReference type="InterPro" id="IPR021109">
    <property type="entry name" value="Peptidase_aspartic_dom_sf"/>
</dbReference>
<dbReference type="InterPro" id="IPR000477">
    <property type="entry name" value="RT_dom"/>
</dbReference>
<comment type="caution">
    <text evidence="3">The sequence shown here is derived from an EMBL/GenBank/DDBJ whole genome shotgun (WGS) entry which is preliminary data.</text>
</comment>